<gene>
    <name evidence="2" type="ORF">ARMOST_19047</name>
</gene>
<sequence length="161" mass="17898">MSSPTPTQGWNDLAQFFTPPLQRPQRAEDGRSIPPRLPQTSFPCVGRNQEMQPRGHLMFHAPLHPLSPPPRSRGTYGLTGASSRPCPTQCRYPAMNQLTPGPIPWPSSEEDSDSDPPDVPNPFRQSVPITQREDNDLFNAQGGDYKWPALSQVDIAFFGPH</sequence>
<reference evidence="3" key="1">
    <citation type="journal article" date="2017" name="Nat. Ecol. Evol.">
        <title>Genome expansion and lineage-specific genetic innovations in the forest pathogenic fungi Armillaria.</title>
        <authorList>
            <person name="Sipos G."/>
            <person name="Prasanna A.N."/>
            <person name="Walter M.C."/>
            <person name="O'Connor E."/>
            <person name="Balint B."/>
            <person name="Krizsan K."/>
            <person name="Kiss B."/>
            <person name="Hess J."/>
            <person name="Varga T."/>
            <person name="Slot J."/>
            <person name="Riley R."/>
            <person name="Boka B."/>
            <person name="Rigling D."/>
            <person name="Barry K."/>
            <person name="Lee J."/>
            <person name="Mihaltcheva S."/>
            <person name="LaButti K."/>
            <person name="Lipzen A."/>
            <person name="Waldron R."/>
            <person name="Moloney N.M."/>
            <person name="Sperisen C."/>
            <person name="Kredics L."/>
            <person name="Vagvoelgyi C."/>
            <person name="Patrignani A."/>
            <person name="Fitzpatrick D."/>
            <person name="Nagy I."/>
            <person name="Doyle S."/>
            <person name="Anderson J.B."/>
            <person name="Grigoriev I.V."/>
            <person name="Gueldener U."/>
            <person name="Muensterkoetter M."/>
            <person name="Nagy L.G."/>
        </authorList>
    </citation>
    <scope>NUCLEOTIDE SEQUENCE [LARGE SCALE GENOMIC DNA]</scope>
    <source>
        <strain evidence="3">C18/9</strain>
    </source>
</reference>
<dbReference type="Proteomes" id="UP000219338">
    <property type="component" value="Unassembled WGS sequence"/>
</dbReference>
<feature type="region of interest" description="Disordered" evidence="1">
    <location>
        <begin position="1"/>
        <end position="140"/>
    </location>
</feature>
<dbReference type="AlphaFoldDB" id="A0A284S3I8"/>
<feature type="compositionally biased region" description="Polar residues" evidence="1">
    <location>
        <begin position="1"/>
        <end position="10"/>
    </location>
</feature>
<proteinExistence type="predicted"/>
<name>A0A284S3I8_ARMOS</name>
<accession>A0A284S3I8</accession>
<dbReference type="EMBL" id="FUEG01000029">
    <property type="protein sequence ID" value="SJL15546.1"/>
    <property type="molecule type" value="Genomic_DNA"/>
</dbReference>
<organism evidence="2 3">
    <name type="scientific">Armillaria ostoyae</name>
    <name type="common">Armillaria root rot fungus</name>
    <dbReference type="NCBI Taxonomy" id="47428"/>
    <lineage>
        <taxon>Eukaryota</taxon>
        <taxon>Fungi</taxon>
        <taxon>Dikarya</taxon>
        <taxon>Basidiomycota</taxon>
        <taxon>Agaricomycotina</taxon>
        <taxon>Agaricomycetes</taxon>
        <taxon>Agaricomycetidae</taxon>
        <taxon>Agaricales</taxon>
        <taxon>Marasmiineae</taxon>
        <taxon>Physalacriaceae</taxon>
        <taxon>Armillaria</taxon>
    </lineage>
</organism>
<evidence type="ECO:0000256" key="1">
    <source>
        <dbReference type="SAM" id="MobiDB-lite"/>
    </source>
</evidence>
<evidence type="ECO:0000313" key="2">
    <source>
        <dbReference type="EMBL" id="SJL15546.1"/>
    </source>
</evidence>
<protein>
    <submittedName>
        <fullName evidence="2">Uncharacterized protein</fullName>
    </submittedName>
</protein>
<evidence type="ECO:0000313" key="3">
    <source>
        <dbReference type="Proteomes" id="UP000219338"/>
    </source>
</evidence>
<keyword evidence="3" id="KW-1185">Reference proteome</keyword>